<proteinExistence type="predicted"/>
<sequence length="71" mass="7551">MKFLLLCKCTLRHYRSPSNTVILDNTGIIGNKERSDSLSGIDRFGIPLLAVSVCVGALALVGQLPGIPALL</sequence>
<gene>
    <name evidence="2" type="ORF">GCM10007932_21450</name>
</gene>
<dbReference type="Proteomes" id="UP001156690">
    <property type="component" value="Unassembled WGS sequence"/>
</dbReference>
<organism evidence="2 3">
    <name type="scientific">Vibrio penaeicida</name>
    <dbReference type="NCBI Taxonomy" id="104609"/>
    <lineage>
        <taxon>Bacteria</taxon>
        <taxon>Pseudomonadati</taxon>
        <taxon>Pseudomonadota</taxon>
        <taxon>Gammaproteobacteria</taxon>
        <taxon>Vibrionales</taxon>
        <taxon>Vibrionaceae</taxon>
        <taxon>Vibrio</taxon>
    </lineage>
</organism>
<dbReference type="InterPro" id="IPR021794">
    <property type="entry name" value="DUF3360"/>
</dbReference>
<keyword evidence="3" id="KW-1185">Reference proteome</keyword>
<reference evidence="3" key="1">
    <citation type="journal article" date="2019" name="Int. J. Syst. Evol. Microbiol.">
        <title>The Global Catalogue of Microorganisms (GCM) 10K type strain sequencing project: providing services to taxonomists for standard genome sequencing and annotation.</title>
        <authorList>
            <consortium name="The Broad Institute Genomics Platform"/>
            <consortium name="The Broad Institute Genome Sequencing Center for Infectious Disease"/>
            <person name="Wu L."/>
            <person name="Ma J."/>
        </authorList>
    </citation>
    <scope>NUCLEOTIDE SEQUENCE [LARGE SCALE GENOMIC DNA]</scope>
    <source>
        <strain evidence="3">NBRC 15640</strain>
    </source>
</reference>
<dbReference type="EMBL" id="BSNX01000021">
    <property type="protein sequence ID" value="GLQ72785.1"/>
    <property type="molecule type" value="Genomic_DNA"/>
</dbReference>
<keyword evidence="1" id="KW-0472">Membrane</keyword>
<dbReference type="AlphaFoldDB" id="A0AAV5NQR6"/>
<name>A0AAV5NQR6_9VIBR</name>
<dbReference type="RefSeq" id="WP_126606040.1">
    <property type="nucleotide sequence ID" value="NZ_AP025144.1"/>
</dbReference>
<keyword evidence="1" id="KW-0812">Transmembrane</keyword>
<evidence type="ECO:0000313" key="2">
    <source>
        <dbReference type="EMBL" id="GLQ72785.1"/>
    </source>
</evidence>
<keyword evidence="1" id="KW-1133">Transmembrane helix</keyword>
<feature type="transmembrane region" description="Helical" evidence="1">
    <location>
        <begin position="44"/>
        <end position="64"/>
    </location>
</feature>
<evidence type="ECO:0000313" key="3">
    <source>
        <dbReference type="Proteomes" id="UP001156690"/>
    </source>
</evidence>
<dbReference type="Pfam" id="PF11840">
    <property type="entry name" value="DUF3360"/>
    <property type="match status" value="1"/>
</dbReference>
<evidence type="ECO:0000256" key="1">
    <source>
        <dbReference type="SAM" id="Phobius"/>
    </source>
</evidence>
<accession>A0AAV5NQR6</accession>
<comment type="caution">
    <text evidence="2">The sequence shown here is derived from an EMBL/GenBank/DDBJ whole genome shotgun (WGS) entry which is preliminary data.</text>
</comment>
<protein>
    <submittedName>
        <fullName evidence="2">Uncharacterized protein</fullName>
    </submittedName>
</protein>